<organism evidence="1 2">
    <name type="scientific">Larkinella knui</name>
    <dbReference type="NCBI Taxonomy" id="2025310"/>
    <lineage>
        <taxon>Bacteria</taxon>
        <taxon>Pseudomonadati</taxon>
        <taxon>Bacteroidota</taxon>
        <taxon>Cytophagia</taxon>
        <taxon>Cytophagales</taxon>
        <taxon>Spirosomataceae</taxon>
        <taxon>Larkinella</taxon>
    </lineage>
</organism>
<dbReference type="OrthoDB" id="1346788at2"/>
<dbReference type="RefSeq" id="WP_124908480.1">
    <property type="nucleotide sequence ID" value="NZ_RQJP01000004.1"/>
</dbReference>
<reference evidence="1 2" key="1">
    <citation type="submission" date="2018-11" db="EMBL/GenBank/DDBJ databases">
        <authorList>
            <person name="Zhou Z."/>
            <person name="Wang G."/>
        </authorList>
    </citation>
    <scope>NUCLEOTIDE SEQUENCE [LARGE SCALE GENOMIC DNA]</scope>
    <source>
        <strain evidence="1 2">KCTC42998</strain>
    </source>
</reference>
<evidence type="ECO:0008006" key="3">
    <source>
        <dbReference type="Google" id="ProtNLM"/>
    </source>
</evidence>
<protein>
    <recommendedName>
        <fullName evidence="3">HNH nuclease domain-containing protein</fullName>
    </recommendedName>
</protein>
<comment type="caution">
    <text evidence="1">The sequence shown here is derived from an EMBL/GenBank/DDBJ whole genome shotgun (WGS) entry which is preliminary data.</text>
</comment>
<dbReference type="EMBL" id="RQJP01000004">
    <property type="protein sequence ID" value="RRB12528.1"/>
    <property type="molecule type" value="Genomic_DNA"/>
</dbReference>
<evidence type="ECO:0000313" key="1">
    <source>
        <dbReference type="EMBL" id="RRB12528.1"/>
    </source>
</evidence>
<evidence type="ECO:0000313" key="2">
    <source>
        <dbReference type="Proteomes" id="UP000274271"/>
    </source>
</evidence>
<name>A0A3P1CH55_9BACT</name>
<sequence>MRRIDKDSESLIIKENLSYKGKGRDSRLSSLLYDEQNHLCAYTEEYIGRADRGEIEHFDPNLKFSDEDGYLNWFLVKAQWNSEKGDKRRWNKFQPLMHPTAEDFETRILYDKGRYILANENDIEARNLRDYLKLDDEELAKQRVNYILRLKSDLILSGLSNQEFIDTRLVMYRNDIYYIRAIEEELQVKVNFDLIEKI</sequence>
<gene>
    <name evidence="1" type="ORF">EHT87_20240</name>
</gene>
<dbReference type="Proteomes" id="UP000274271">
    <property type="component" value="Unassembled WGS sequence"/>
</dbReference>
<dbReference type="AlphaFoldDB" id="A0A3P1CH55"/>
<keyword evidence="2" id="KW-1185">Reference proteome</keyword>
<proteinExistence type="predicted"/>
<accession>A0A3P1CH55</accession>